<organism evidence="1 2">
    <name type="scientific">Methylocystis rosea</name>
    <dbReference type="NCBI Taxonomy" id="173366"/>
    <lineage>
        <taxon>Bacteria</taxon>
        <taxon>Pseudomonadati</taxon>
        <taxon>Pseudomonadota</taxon>
        <taxon>Alphaproteobacteria</taxon>
        <taxon>Hyphomicrobiales</taxon>
        <taxon>Methylocystaceae</taxon>
        <taxon>Methylocystis</taxon>
    </lineage>
</organism>
<accession>A0ABX6EGK0</accession>
<dbReference type="RefSeq" id="WP_154451470.1">
    <property type="nucleotide sequence ID" value="NZ_CP044328.1"/>
</dbReference>
<evidence type="ECO:0000313" key="2">
    <source>
        <dbReference type="Proteomes" id="UP000424673"/>
    </source>
</evidence>
<dbReference type="EMBL" id="CP044328">
    <property type="protein sequence ID" value="QGM93710.1"/>
    <property type="molecule type" value="Genomic_DNA"/>
</dbReference>
<dbReference type="Proteomes" id="UP000424673">
    <property type="component" value="Chromosome"/>
</dbReference>
<proteinExistence type="predicted"/>
<reference evidence="1 2" key="2">
    <citation type="journal article" date="2021" name="AMB Express">
        <title>Isolation and characterisation of Methylocystis spp. for poly-3-hydroxybutyrate production using waste methane feedstocks.</title>
        <authorList>
            <person name="Rumah B.L."/>
            <person name="Stead C.E."/>
            <person name="Claxton Stevens B.H."/>
            <person name="Minton N.P."/>
            <person name="Grosse-Honebrink A."/>
            <person name="Zhang Y."/>
        </authorList>
    </citation>
    <scope>NUCLEOTIDE SEQUENCE [LARGE SCALE GENOMIC DNA]</scope>
    <source>
        <strain evidence="1 2">BRCS1</strain>
    </source>
</reference>
<gene>
    <name evidence="1" type="ORF">F7D13_06530</name>
</gene>
<evidence type="ECO:0008006" key="3">
    <source>
        <dbReference type="Google" id="ProtNLM"/>
    </source>
</evidence>
<sequence>MPHNPPDDWRKLDTSALKAQSDALEKVGKLLRAKFDKILTEPLPEGIADLLVELHASRRT</sequence>
<evidence type="ECO:0000313" key="1">
    <source>
        <dbReference type="EMBL" id="QGM93710.1"/>
    </source>
</evidence>
<name>A0ABX6EGK0_9HYPH</name>
<protein>
    <recommendedName>
        <fullName evidence="3">Anti-sigma factor NepR domain-containing protein</fullName>
    </recommendedName>
</protein>
<reference evidence="2" key="1">
    <citation type="submission" date="2019-09" db="EMBL/GenBank/DDBJ databases">
        <title>Isolation and complete genome sequencing of Methylocystis species.</title>
        <authorList>
            <person name="Rumah B.L."/>
            <person name="Stead C.E."/>
            <person name="Stevens B.C."/>
            <person name="Minton N.P."/>
            <person name="Grosse-Honebrink A."/>
            <person name="Zhang Y."/>
        </authorList>
    </citation>
    <scope>NUCLEOTIDE SEQUENCE [LARGE SCALE GENOMIC DNA]</scope>
    <source>
        <strain evidence="2">BRCS1</strain>
    </source>
</reference>
<keyword evidence="2" id="KW-1185">Reference proteome</keyword>